<evidence type="ECO:0000313" key="3">
    <source>
        <dbReference type="Proteomes" id="UP001224139"/>
    </source>
</evidence>
<reference evidence="2 3" key="1">
    <citation type="submission" date="2023-06" db="EMBL/GenBank/DDBJ databases">
        <title>Comparative genomics of Bacillaceae isolates and their secondary metabolite potential.</title>
        <authorList>
            <person name="Song L."/>
            <person name="Nielsen L.J."/>
            <person name="Mohite O."/>
            <person name="Xu X."/>
            <person name="Weber T."/>
            <person name="Kovacs A.T."/>
        </authorList>
    </citation>
    <scope>NUCLEOTIDE SEQUENCE [LARGE SCALE GENOMIC DNA]</scope>
    <source>
        <strain evidence="2 3">DX2.1</strain>
    </source>
</reference>
<protein>
    <recommendedName>
        <fullName evidence="4">Phosphatase</fullName>
    </recommendedName>
</protein>
<gene>
    <name evidence="2" type="ORF">QUG02_04865</name>
</gene>
<feature type="chain" id="PRO_5045289974" description="Phosphatase" evidence="1">
    <location>
        <begin position="22"/>
        <end position="44"/>
    </location>
</feature>
<feature type="signal peptide" evidence="1">
    <location>
        <begin position="1"/>
        <end position="21"/>
    </location>
</feature>
<dbReference type="RefSeq" id="WP_289358264.1">
    <property type="nucleotide sequence ID" value="NZ_JAUCFG010000002.1"/>
</dbReference>
<evidence type="ECO:0000256" key="1">
    <source>
        <dbReference type="SAM" id="SignalP"/>
    </source>
</evidence>
<name>A0ABT7R4C6_9BACI</name>
<organism evidence="2 3">
    <name type="scientific">Bacillus hominis</name>
    <dbReference type="NCBI Taxonomy" id="2817478"/>
    <lineage>
        <taxon>Bacteria</taxon>
        <taxon>Bacillati</taxon>
        <taxon>Bacillota</taxon>
        <taxon>Bacilli</taxon>
        <taxon>Bacillales</taxon>
        <taxon>Bacillaceae</taxon>
        <taxon>Bacillus</taxon>
        <taxon>Bacillus cereus group</taxon>
    </lineage>
</organism>
<dbReference type="EMBL" id="JAUCFG010000002">
    <property type="protein sequence ID" value="MDM5437474.1"/>
    <property type="molecule type" value="Genomic_DNA"/>
</dbReference>
<sequence length="44" mass="4397">MKKLGVLSAACILSTSLFVGAASAAEVGNPKNLPAEGTVIPQKN</sequence>
<proteinExistence type="predicted"/>
<keyword evidence="1" id="KW-0732">Signal</keyword>
<accession>A0ABT7R4C6</accession>
<comment type="caution">
    <text evidence="2">The sequence shown here is derived from an EMBL/GenBank/DDBJ whole genome shotgun (WGS) entry which is preliminary data.</text>
</comment>
<dbReference type="Proteomes" id="UP001224139">
    <property type="component" value="Unassembled WGS sequence"/>
</dbReference>
<keyword evidence="3" id="KW-1185">Reference proteome</keyword>
<evidence type="ECO:0008006" key="4">
    <source>
        <dbReference type="Google" id="ProtNLM"/>
    </source>
</evidence>
<evidence type="ECO:0000313" key="2">
    <source>
        <dbReference type="EMBL" id="MDM5437474.1"/>
    </source>
</evidence>